<evidence type="ECO:0000256" key="2">
    <source>
        <dbReference type="SAM" id="SignalP"/>
    </source>
</evidence>
<evidence type="ECO:0000256" key="1">
    <source>
        <dbReference type="SAM" id="MobiDB-lite"/>
    </source>
</evidence>
<feature type="signal peptide" evidence="2">
    <location>
        <begin position="1"/>
        <end position="17"/>
    </location>
</feature>
<dbReference type="AlphaFoldDB" id="A0A8J4Z4S6"/>
<gene>
    <name evidence="3" type="ORF">GWK47_028681</name>
</gene>
<dbReference type="OrthoDB" id="10492523at2759"/>
<feature type="compositionally biased region" description="Polar residues" evidence="1">
    <location>
        <begin position="167"/>
        <end position="180"/>
    </location>
</feature>
<feature type="compositionally biased region" description="Pro residues" evidence="1">
    <location>
        <begin position="188"/>
        <end position="201"/>
    </location>
</feature>
<dbReference type="Proteomes" id="UP000770661">
    <property type="component" value="Unassembled WGS sequence"/>
</dbReference>
<protein>
    <submittedName>
        <fullName evidence="3">Uncharacterized protein</fullName>
    </submittedName>
</protein>
<evidence type="ECO:0000313" key="3">
    <source>
        <dbReference type="EMBL" id="KAG0730235.1"/>
    </source>
</evidence>
<name>A0A8J4Z4S6_CHIOP</name>
<dbReference type="EMBL" id="JACEEZ010000369">
    <property type="protein sequence ID" value="KAG0730235.1"/>
    <property type="molecule type" value="Genomic_DNA"/>
</dbReference>
<feature type="region of interest" description="Disordered" evidence="1">
    <location>
        <begin position="131"/>
        <end position="150"/>
    </location>
</feature>
<keyword evidence="2" id="KW-0732">Signal</keyword>
<feature type="region of interest" description="Disordered" evidence="1">
    <location>
        <begin position="167"/>
        <end position="210"/>
    </location>
</feature>
<comment type="caution">
    <text evidence="3">The sequence shown here is derived from an EMBL/GenBank/DDBJ whole genome shotgun (WGS) entry which is preliminary data.</text>
</comment>
<evidence type="ECO:0000313" key="4">
    <source>
        <dbReference type="Proteomes" id="UP000770661"/>
    </source>
</evidence>
<organism evidence="3 4">
    <name type="scientific">Chionoecetes opilio</name>
    <name type="common">Atlantic snow crab</name>
    <name type="synonym">Cancer opilio</name>
    <dbReference type="NCBI Taxonomy" id="41210"/>
    <lineage>
        <taxon>Eukaryota</taxon>
        <taxon>Metazoa</taxon>
        <taxon>Ecdysozoa</taxon>
        <taxon>Arthropoda</taxon>
        <taxon>Crustacea</taxon>
        <taxon>Multicrustacea</taxon>
        <taxon>Malacostraca</taxon>
        <taxon>Eumalacostraca</taxon>
        <taxon>Eucarida</taxon>
        <taxon>Decapoda</taxon>
        <taxon>Pleocyemata</taxon>
        <taxon>Brachyura</taxon>
        <taxon>Eubrachyura</taxon>
        <taxon>Majoidea</taxon>
        <taxon>Majidae</taxon>
        <taxon>Chionoecetes</taxon>
    </lineage>
</organism>
<proteinExistence type="predicted"/>
<reference evidence="3" key="1">
    <citation type="submission" date="2020-07" db="EMBL/GenBank/DDBJ databases">
        <title>The High-quality genome of the commercially important snow crab, Chionoecetes opilio.</title>
        <authorList>
            <person name="Jeong J.-H."/>
            <person name="Ryu S."/>
        </authorList>
    </citation>
    <scope>NUCLEOTIDE SEQUENCE</scope>
    <source>
        <strain evidence="3">MADBK_172401_WGS</strain>
        <tissue evidence="3">Digestive gland</tissue>
    </source>
</reference>
<accession>A0A8J4Z4S6</accession>
<sequence length="265" mass="27392">MLLVFSVTSLALPPLSTLVKVVEVEVWCGVEAVVVVVSVAVAAGIVVEGEQATYGIVGVGHSTSTPAGVEDYYAVNAPAPGTVGVASALINHAYTGGGVVEPEPAELQDFSGVVVPGAVYTSSTGQVPVGGLSPNPNYIPPPPQPAHSYTPTVRVAVPMSAQPLYSNTASQPIYSNTPRPQQARRDQSPPPPLPSLPPPTAGPTYANLSTNGAAYPPSHALYANVKPAGGGVRPRQHTCHYPTTCHCTLISILHLRMFPKSVHDS</sequence>
<feature type="chain" id="PRO_5035209090" evidence="2">
    <location>
        <begin position="18"/>
        <end position="265"/>
    </location>
</feature>
<keyword evidence="4" id="KW-1185">Reference proteome</keyword>